<name>A0AC61RZK4_9FIRM</name>
<evidence type="ECO:0000313" key="2">
    <source>
        <dbReference type="Proteomes" id="UP000304953"/>
    </source>
</evidence>
<comment type="caution">
    <text evidence="1">The sequence shown here is derived from an EMBL/GenBank/DDBJ whole genome shotgun (WGS) entry which is preliminary data.</text>
</comment>
<reference evidence="1" key="1">
    <citation type="submission" date="2019-04" db="EMBL/GenBank/DDBJ databases">
        <title>Microbes associate with the intestines of laboratory mice.</title>
        <authorList>
            <person name="Navarre W."/>
            <person name="Wong E."/>
            <person name="Huang K."/>
            <person name="Tropini C."/>
            <person name="Ng K."/>
            <person name="Yu B."/>
        </authorList>
    </citation>
    <scope>NUCLEOTIDE SEQUENCE</scope>
    <source>
        <strain evidence="1">NM01_1-7b</strain>
    </source>
</reference>
<accession>A0AC61RZK4</accession>
<gene>
    <name evidence="1" type="ORF">E5329_04565</name>
</gene>
<evidence type="ECO:0000313" key="1">
    <source>
        <dbReference type="EMBL" id="TGY97422.1"/>
    </source>
</evidence>
<dbReference type="EMBL" id="SRYA01000007">
    <property type="protein sequence ID" value="TGY97422.1"/>
    <property type="molecule type" value="Genomic_DNA"/>
</dbReference>
<proteinExistence type="predicted"/>
<keyword evidence="2" id="KW-1185">Reference proteome</keyword>
<dbReference type="Proteomes" id="UP000304953">
    <property type="component" value="Unassembled WGS sequence"/>
</dbReference>
<protein>
    <submittedName>
        <fullName evidence="1">Uncharacterized protein</fullName>
    </submittedName>
</protein>
<organism evidence="1 2">
    <name type="scientific">Petralouisia muris</name>
    <dbReference type="NCBI Taxonomy" id="3032872"/>
    <lineage>
        <taxon>Bacteria</taxon>
        <taxon>Bacillati</taxon>
        <taxon>Bacillota</taxon>
        <taxon>Clostridia</taxon>
        <taxon>Lachnospirales</taxon>
        <taxon>Lachnospiraceae</taxon>
        <taxon>Petralouisia</taxon>
    </lineage>
</organism>
<sequence length="875" mass="95873">MAEKRSRFMKKRVLFPILLLLCLFGSTAYASPVEQEQQETFTVTEENRYNPAYYQEPEERYPSLDAGMGRTAQASLEEYVVNALEEFQTTIDVSAYHIPKEEAGDVFLQILNDHPSLFFVNGHIVWNSNATTGMAMTYNVEYTDTEENIRVQKEDFDRAVSLALAWTDPAMSDLEKALAVHDYLVLNCEYDYERLTSTGTVPDVSHTAYGALIENIAVCDGYAKAYAAILEKLGISSKIVASDSMNHAWNLVSVDGNWYHVDATWDDPAWDSIGRAKHSYFMLSDTAISDANHEHEGWVSEYTAGSSSYDNAFWSEIDSAFCYQQGNWYYSKYNAGSSTNLMKKPELLGTEEAVVYTENGTWNNYLMSGMYLDLEPAKDEIYFNTRTDIRKIEADGTITTVYQPELPAGQLTFGFTVRGSSLCYALQANPNLNGKQEIQTYDITEGTSLQTITGITAEEIDTVYDGDAKQITVAGTIEGDIVTYKFKGKYEQQQPELKNAGIYQILYRVAREGYENYFGIVKVTIRKAKTETPDLSVMADLKGYSGNLLSQIELPEGFSWENGTVKLKEVGEQTFYVSYVPGDPQNYETVSHIAVEVTVACPGHNYTENVIKEPTTTQQGQSILTCSLCGHTENKTLPKLESDGTGTGGNTGGSGSSGNTGGSGSSGNTGDSGGGGSNGGTGDSGDTGTPQNPEKVSSLKVTKANANSLQFSWGTVKGASYRLVLYKGSKAVSTVYTKNNSYTCKKLKAATAYTVKVTSYVENNGTKLYASSQTTLKAATAPGKVKLSSVKKTGSSKVKIAWKKTTGADGYEVFMRTGKGSYKKIKTITKGKTISCTKSGLKKGKSYSFRIRAYKKSAAGKAYGSYSIVKTLKMK</sequence>